<reference evidence="4" key="1">
    <citation type="journal article" date="2019" name="Int. J. Syst. Evol. Microbiol.">
        <title>The Global Catalogue of Microorganisms (GCM) 10K type strain sequencing project: providing services to taxonomists for standard genome sequencing and annotation.</title>
        <authorList>
            <consortium name="The Broad Institute Genomics Platform"/>
            <consortium name="The Broad Institute Genome Sequencing Center for Infectious Disease"/>
            <person name="Wu L."/>
            <person name="Ma J."/>
        </authorList>
    </citation>
    <scope>NUCLEOTIDE SEQUENCE [LARGE SCALE GENOMIC DNA]</scope>
    <source>
        <strain evidence="4">CECT 7131</strain>
    </source>
</reference>
<evidence type="ECO:0000313" key="3">
    <source>
        <dbReference type="EMBL" id="MDN3566712.1"/>
    </source>
</evidence>
<feature type="domain" description="Rad50/SbcC-type AAA" evidence="2">
    <location>
        <begin position="5"/>
        <end position="188"/>
    </location>
</feature>
<name>A0ABT8AAB1_9PROT</name>
<dbReference type="InterPro" id="IPR038729">
    <property type="entry name" value="Rad50/SbcC_AAA"/>
</dbReference>
<feature type="non-terminal residue" evidence="3">
    <location>
        <position position="252"/>
    </location>
</feature>
<dbReference type="Proteomes" id="UP001529369">
    <property type="component" value="Unassembled WGS sequence"/>
</dbReference>
<evidence type="ECO:0000256" key="1">
    <source>
        <dbReference type="SAM" id="MobiDB-lite"/>
    </source>
</evidence>
<evidence type="ECO:0000313" key="4">
    <source>
        <dbReference type="Proteomes" id="UP001529369"/>
    </source>
</evidence>
<proteinExistence type="predicted"/>
<dbReference type="Pfam" id="PF13476">
    <property type="entry name" value="AAA_23"/>
    <property type="match status" value="1"/>
</dbReference>
<protein>
    <submittedName>
        <fullName evidence="3">SMC family ATPase</fullName>
    </submittedName>
</protein>
<dbReference type="SUPFAM" id="SSF52540">
    <property type="entry name" value="P-loop containing nucleoside triphosphate hydrolases"/>
    <property type="match status" value="1"/>
</dbReference>
<keyword evidence="4" id="KW-1185">Reference proteome</keyword>
<dbReference type="Gene3D" id="3.40.50.300">
    <property type="entry name" value="P-loop containing nucleotide triphosphate hydrolases"/>
    <property type="match status" value="1"/>
</dbReference>
<dbReference type="PANTHER" id="PTHR32114">
    <property type="entry name" value="ABC TRANSPORTER ABCH.3"/>
    <property type="match status" value="1"/>
</dbReference>
<feature type="region of interest" description="Disordered" evidence="1">
    <location>
        <begin position="99"/>
        <end position="130"/>
    </location>
</feature>
<dbReference type="InterPro" id="IPR027417">
    <property type="entry name" value="P-loop_NTPase"/>
</dbReference>
<dbReference type="EMBL" id="JAUFPN010000181">
    <property type="protein sequence ID" value="MDN3566712.1"/>
    <property type="molecule type" value="Genomic_DNA"/>
</dbReference>
<feature type="compositionally biased region" description="Basic and acidic residues" evidence="1">
    <location>
        <begin position="99"/>
        <end position="114"/>
    </location>
</feature>
<evidence type="ECO:0000259" key="2">
    <source>
        <dbReference type="Pfam" id="PF13476"/>
    </source>
</evidence>
<dbReference type="PANTHER" id="PTHR32114:SF2">
    <property type="entry name" value="ABC TRANSPORTER ABCH.3"/>
    <property type="match status" value="1"/>
</dbReference>
<gene>
    <name evidence="3" type="ORF">QWZ14_20245</name>
</gene>
<comment type="caution">
    <text evidence="3">The sequence shown here is derived from an EMBL/GenBank/DDBJ whole genome shotgun (WGS) entry which is preliminary data.</text>
</comment>
<accession>A0ABT8AAB1</accession>
<dbReference type="RefSeq" id="WP_290318667.1">
    <property type="nucleotide sequence ID" value="NZ_JAUFPN010000181.1"/>
</dbReference>
<organism evidence="3 4">
    <name type="scientific">Paeniroseomonas aquatica</name>
    <dbReference type="NCBI Taxonomy" id="373043"/>
    <lineage>
        <taxon>Bacteria</taxon>
        <taxon>Pseudomonadati</taxon>
        <taxon>Pseudomonadota</taxon>
        <taxon>Alphaproteobacteria</taxon>
        <taxon>Acetobacterales</taxon>
        <taxon>Acetobacteraceae</taxon>
        <taxon>Paeniroseomonas</taxon>
    </lineage>
</organism>
<sequence>MRPLKLTMEAFGPYAARQEIDFAALGPHRLFLISGPTGAGKTSLLDAICYALFGESSGHERRPGHLRSQHAAPAVRTEVTFEFAQAGQHWRIRRTPAWDRPKQRGEGTTAERGRQALWRIGPKGDGDGEPIEREAEVEARVHEILGLTAPEFRQVVLLPQGRFRELLTATPEARQAILQTLFRTRFYERIQDGLKAAAAAARQAMRDAAWQQNALLQRAGAATPEAAAAHRTALAEARAAALAAQDQAAAAE</sequence>